<dbReference type="InterPro" id="IPR001387">
    <property type="entry name" value="Cro/C1-type_HTH"/>
</dbReference>
<dbReference type="CDD" id="cd00093">
    <property type="entry name" value="HTH_XRE"/>
    <property type="match status" value="1"/>
</dbReference>
<evidence type="ECO:0000313" key="3">
    <source>
        <dbReference type="Proteomes" id="UP000233786"/>
    </source>
</evidence>
<accession>A0A2N3YAB5</accession>
<protein>
    <submittedName>
        <fullName evidence="2">Helix-turn-helix protein</fullName>
    </submittedName>
</protein>
<name>A0A2N3YAB5_SACSN</name>
<dbReference type="RefSeq" id="WP_010305004.1">
    <property type="nucleotide sequence ID" value="NZ_CP061007.1"/>
</dbReference>
<proteinExistence type="predicted"/>
<dbReference type="EMBL" id="PJNB01000001">
    <property type="protein sequence ID" value="PKW19845.1"/>
    <property type="molecule type" value="Genomic_DNA"/>
</dbReference>
<organism evidence="2 3">
    <name type="scientific">Saccharopolyspora spinosa</name>
    <dbReference type="NCBI Taxonomy" id="60894"/>
    <lineage>
        <taxon>Bacteria</taxon>
        <taxon>Bacillati</taxon>
        <taxon>Actinomycetota</taxon>
        <taxon>Actinomycetes</taxon>
        <taxon>Pseudonocardiales</taxon>
        <taxon>Pseudonocardiaceae</taxon>
        <taxon>Saccharopolyspora</taxon>
    </lineage>
</organism>
<reference evidence="2" key="1">
    <citation type="submission" date="2017-12" db="EMBL/GenBank/DDBJ databases">
        <title>Sequencing the genomes of 1000 Actinobacteria strains.</title>
        <authorList>
            <person name="Klenk H.-P."/>
        </authorList>
    </citation>
    <scope>NUCLEOTIDE SEQUENCE [LARGE SCALE GENOMIC DNA]</scope>
    <source>
        <strain evidence="2">DSM 44228</strain>
    </source>
</reference>
<dbReference type="Proteomes" id="UP000233786">
    <property type="component" value="Unassembled WGS sequence"/>
</dbReference>
<evidence type="ECO:0000313" key="2">
    <source>
        <dbReference type="EMBL" id="PKW19845.1"/>
    </source>
</evidence>
<dbReference type="GO" id="GO:0003677">
    <property type="term" value="F:DNA binding"/>
    <property type="evidence" value="ECO:0007669"/>
    <property type="project" value="InterPro"/>
</dbReference>
<dbReference type="SUPFAM" id="SSF47413">
    <property type="entry name" value="lambda repressor-like DNA-binding domains"/>
    <property type="match status" value="1"/>
</dbReference>
<evidence type="ECO:0000259" key="1">
    <source>
        <dbReference type="PROSITE" id="PS50943"/>
    </source>
</evidence>
<dbReference type="InterPro" id="IPR010982">
    <property type="entry name" value="Lambda_DNA-bd_dom_sf"/>
</dbReference>
<gene>
    <name evidence="2" type="ORF">A8926_8043</name>
</gene>
<dbReference type="STRING" id="994479.GCA_000194155_00107"/>
<keyword evidence="3" id="KW-1185">Reference proteome</keyword>
<dbReference type="InterPro" id="IPR043917">
    <property type="entry name" value="DUF5753"/>
</dbReference>
<dbReference type="Pfam" id="PF19054">
    <property type="entry name" value="DUF5753"/>
    <property type="match status" value="1"/>
</dbReference>
<dbReference type="PROSITE" id="PS50943">
    <property type="entry name" value="HTH_CROC1"/>
    <property type="match status" value="1"/>
</dbReference>
<feature type="domain" description="HTH cro/C1-type" evidence="1">
    <location>
        <begin position="15"/>
        <end position="69"/>
    </location>
</feature>
<dbReference type="Pfam" id="PF13560">
    <property type="entry name" value="HTH_31"/>
    <property type="match status" value="1"/>
</dbReference>
<sequence>MTSFEQRRQEFGERLRRFRDEAGMTGRELASALGWPHSKISKLENGKQTAEDSDVRQWLDAIGASESSVEQMLEELSDLRISKAAWRAQLRAGHRARQQQSFESEHAATRIRNAEFGVVPGLLQTADYARAVFRTQAELLQVPDSDIEASVRVRMQRQQVLYQGKDIEIIVSQHALRHPVAPPDAMLGQLDRLVSAVDIPGLRFGVLPEFRRLPNITMNGFIMLDDVVQVEHVSAELTIDDPEQVAIYRRLMDRLWQVACEGDEARAILQRLAAEYRHQTEG</sequence>
<dbReference type="OrthoDB" id="4966777at2"/>
<dbReference type="SMART" id="SM00530">
    <property type="entry name" value="HTH_XRE"/>
    <property type="match status" value="1"/>
</dbReference>
<dbReference type="Gene3D" id="1.10.260.40">
    <property type="entry name" value="lambda repressor-like DNA-binding domains"/>
    <property type="match status" value="1"/>
</dbReference>
<dbReference type="AlphaFoldDB" id="A0A2N3YAB5"/>
<comment type="caution">
    <text evidence="2">The sequence shown here is derived from an EMBL/GenBank/DDBJ whole genome shotgun (WGS) entry which is preliminary data.</text>
</comment>